<keyword evidence="2" id="KW-0472">Membrane</keyword>
<feature type="region of interest" description="Disordered" evidence="1">
    <location>
        <begin position="120"/>
        <end position="208"/>
    </location>
</feature>
<feature type="domain" description="DUF4408" evidence="3">
    <location>
        <begin position="3"/>
        <end position="34"/>
    </location>
</feature>
<evidence type="ECO:0000313" key="5">
    <source>
        <dbReference type="Proteomes" id="UP000516437"/>
    </source>
</evidence>
<comment type="caution">
    <text evidence="4">The sequence shown here is derived from an EMBL/GenBank/DDBJ whole genome shotgun (WGS) entry which is preliminary data.</text>
</comment>
<dbReference type="InterPro" id="IPR008480">
    <property type="entry name" value="DUF761_pln"/>
</dbReference>
<accession>A0A6A1UNE7</accession>
<dbReference type="Pfam" id="PF14364">
    <property type="entry name" value="DUF4408"/>
    <property type="match status" value="1"/>
</dbReference>
<dbReference type="Pfam" id="PF05553">
    <property type="entry name" value="DUF761"/>
    <property type="match status" value="1"/>
</dbReference>
<dbReference type="Proteomes" id="UP000516437">
    <property type="component" value="Chromosome 8"/>
</dbReference>
<feature type="compositionally biased region" description="Basic and acidic residues" evidence="1">
    <location>
        <begin position="148"/>
        <end position="160"/>
    </location>
</feature>
<feature type="compositionally biased region" description="Low complexity" evidence="1">
    <location>
        <begin position="180"/>
        <end position="189"/>
    </location>
</feature>
<name>A0A6A1UNE7_9ROSI</name>
<keyword evidence="5" id="KW-1185">Reference proteome</keyword>
<organism evidence="4 5">
    <name type="scientific">Morella rubra</name>
    <name type="common">Chinese bayberry</name>
    <dbReference type="NCBI Taxonomy" id="262757"/>
    <lineage>
        <taxon>Eukaryota</taxon>
        <taxon>Viridiplantae</taxon>
        <taxon>Streptophyta</taxon>
        <taxon>Embryophyta</taxon>
        <taxon>Tracheophyta</taxon>
        <taxon>Spermatophyta</taxon>
        <taxon>Magnoliopsida</taxon>
        <taxon>eudicotyledons</taxon>
        <taxon>Gunneridae</taxon>
        <taxon>Pentapetalae</taxon>
        <taxon>rosids</taxon>
        <taxon>fabids</taxon>
        <taxon>Fagales</taxon>
        <taxon>Myricaceae</taxon>
        <taxon>Morella</taxon>
    </lineage>
</organism>
<gene>
    <name evidence="4" type="ORF">CJ030_MR8G007628</name>
</gene>
<reference evidence="4 5" key="1">
    <citation type="journal article" date="2019" name="Plant Biotechnol. J.">
        <title>The red bayberry genome and genetic basis of sex determination.</title>
        <authorList>
            <person name="Jia H.M."/>
            <person name="Jia H.J."/>
            <person name="Cai Q.L."/>
            <person name="Wang Y."/>
            <person name="Zhao H.B."/>
            <person name="Yang W.F."/>
            <person name="Wang G.Y."/>
            <person name="Li Y.H."/>
            <person name="Zhan D.L."/>
            <person name="Shen Y.T."/>
            <person name="Niu Q.F."/>
            <person name="Chang L."/>
            <person name="Qiu J."/>
            <person name="Zhao L."/>
            <person name="Xie H.B."/>
            <person name="Fu W.Y."/>
            <person name="Jin J."/>
            <person name="Li X.W."/>
            <person name="Jiao Y."/>
            <person name="Zhou C.C."/>
            <person name="Tu T."/>
            <person name="Chai C.Y."/>
            <person name="Gao J.L."/>
            <person name="Fan L.J."/>
            <person name="van de Weg E."/>
            <person name="Wang J.Y."/>
            <person name="Gao Z.S."/>
        </authorList>
    </citation>
    <scope>NUCLEOTIDE SEQUENCE [LARGE SCALE GENOMIC DNA]</scope>
    <source>
        <tissue evidence="4">Leaves</tissue>
    </source>
</reference>
<feature type="compositionally biased region" description="Basic and acidic residues" evidence="1">
    <location>
        <begin position="170"/>
        <end position="179"/>
    </location>
</feature>
<keyword evidence="2" id="KW-0812">Transmembrane</keyword>
<dbReference type="AlphaFoldDB" id="A0A6A1UNE7"/>
<dbReference type="EMBL" id="RXIC02000026">
    <property type="protein sequence ID" value="KAB1202024.1"/>
    <property type="molecule type" value="Genomic_DNA"/>
</dbReference>
<proteinExistence type="predicted"/>
<keyword evidence="2" id="KW-1133">Transmembrane helix</keyword>
<evidence type="ECO:0000256" key="2">
    <source>
        <dbReference type="SAM" id="Phobius"/>
    </source>
</evidence>
<protein>
    <recommendedName>
        <fullName evidence="3">DUF4408 domain-containing protein</fullName>
    </recommendedName>
</protein>
<dbReference type="PANTHER" id="PTHR33098">
    <property type="entry name" value="COTTON FIBER (DUF761)"/>
    <property type="match status" value="1"/>
</dbReference>
<evidence type="ECO:0000256" key="1">
    <source>
        <dbReference type="SAM" id="MobiDB-lite"/>
    </source>
</evidence>
<sequence>MSSMWAFITGLFTPASLFIILNLTIATIFIITRFGSHRKPQQQLGRASSLLERVKSFNLSLYKFEQPSADSVTEFLQTRGTAEHVDLHANSDHQPPPLARAPSLLEHLKSINLSSLYRSDLSTRETEIPQPSELEQETPDPNAATDSGESHDHLVKRSYSDRGVGIPARPVEKIKKSASEKSAFGQSGEKGSGRKSKTTSSTCDEEVDAKADDFINRFKQQLRLQRLDSLLRRGN</sequence>
<feature type="transmembrane region" description="Helical" evidence="2">
    <location>
        <begin position="6"/>
        <end position="31"/>
    </location>
</feature>
<evidence type="ECO:0000259" key="3">
    <source>
        <dbReference type="Pfam" id="PF14364"/>
    </source>
</evidence>
<evidence type="ECO:0000313" key="4">
    <source>
        <dbReference type="EMBL" id="KAB1202024.1"/>
    </source>
</evidence>
<dbReference type="OrthoDB" id="1685070at2759"/>
<dbReference type="InterPro" id="IPR025520">
    <property type="entry name" value="DUF4408"/>
</dbReference>
<dbReference type="PANTHER" id="PTHR33098:SF57">
    <property type="entry name" value="DUF4408 DOMAIN PROTEIN"/>
    <property type="match status" value="1"/>
</dbReference>